<protein>
    <recommendedName>
        <fullName evidence="6">Mid2 domain-containing protein</fullName>
    </recommendedName>
</protein>
<organism evidence="4 5">
    <name type="scientific">Penicillium italicum</name>
    <name type="common">Blue mold</name>
    <dbReference type="NCBI Taxonomy" id="40296"/>
    <lineage>
        <taxon>Eukaryota</taxon>
        <taxon>Fungi</taxon>
        <taxon>Dikarya</taxon>
        <taxon>Ascomycota</taxon>
        <taxon>Pezizomycotina</taxon>
        <taxon>Eurotiomycetes</taxon>
        <taxon>Eurotiomycetidae</taxon>
        <taxon>Eurotiales</taxon>
        <taxon>Aspergillaceae</taxon>
        <taxon>Penicillium</taxon>
    </lineage>
</organism>
<dbReference type="Proteomes" id="UP000030104">
    <property type="component" value="Unassembled WGS sequence"/>
</dbReference>
<feature type="transmembrane region" description="Helical" evidence="2">
    <location>
        <begin position="185"/>
        <end position="207"/>
    </location>
</feature>
<dbReference type="PhylomeDB" id="A0A0A2KKU6"/>
<keyword evidence="2" id="KW-0812">Transmembrane</keyword>
<dbReference type="STRING" id="40296.A0A0A2KKU6"/>
<feature type="region of interest" description="Disordered" evidence="1">
    <location>
        <begin position="130"/>
        <end position="177"/>
    </location>
</feature>
<keyword evidence="3" id="KW-0732">Signal</keyword>
<dbReference type="OMA" id="MAGQPWV"/>
<sequence length="263" mass="28433">MRQARFLILLLASVTSFVAGNDANNHFTNPPDNNGNKPVYTLGDELVVSWTTTLDIFNVSFWQQDLVETGASSQGNIFSKIHSIDQVSNFTWVVQLYGFNLSYSNVFFLWVNPDEKSGFVSTYFNITEPASTTSTASSSTSTSASASTKTQDTTTTPSSLSSPSPSPSSDSASAQTSELTMTGKIAIGIGAGIGLPILCALGALLFLKTRKSDDKIHKTISPPETMPPWMVIQNQQAQLSSPREVHGSSLKPSFAELPYQPYR</sequence>
<dbReference type="EMBL" id="JQGA01001201">
    <property type="protein sequence ID" value="KGO68442.1"/>
    <property type="molecule type" value="Genomic_DNA"/>
</dbReference>
<keyword evidence="5" id="KW-1185">Reference proteome</keyword>
<keyword evidence="2" id="KW-0472">Membrane</keyword>
<name>A0A0A2KKU6_PENIT</name>
<keyword evidence="2" id="KW-1133">Transmembrane helix</keyword>
<dbReference type="AlphaFoldDB" id="A0A0A2KKU6"/>
<evidence type="ECO:0008006" key="6">
    <source>
        <dbReference type="Google" id="ProtNLM"/>
    </source>
</evidence>
<comment type="caution">
    <text evidence="4">The sequence shown here is derived from an EMBL/GenBank/DDBJ whole genome shotgun (WGS) entry which is preliminary data.</text>
</comment>
<dbReference type="HOGENOM" id="CLU_084562_0_0_1"/>
<evidence type="ECO:0000256" key="2">
    <source>
        <dbReference type="SAM" id="Phobius"/>
    </source>
</evidence>
<evidence type="ECO:0000313" key="4">
    <source>
        <dbReference type="EMBL" id="KGO68442.1"/>
    </source>
</evidence>
<evidence type="ECO:0000256" key="3">
    <source>
        <dbReference type="SAM" id="SignalP"/>
    </source>
</evidence>
<accession>A0A0A2KKU6</accession>
<gene>
    <name evidence="4" type="ORF">PITC_070670</name>
</gene>
<evidence type="ECO:0000256" key="1">
    <source>
        <dbReference type="SAM" id="MobiDB-lite"/>
    </source>
</evidence>
<dbReference type="OrthoDB" id="5390143at2759"/>
<proteinExistence type="predicted"/>
<reference evidence="4 5" key="1">
    <citation type="journal article" date="2015" name="Mol. Plant Microbe Interact.">
        <title>Genome, transcriptome, and functional analyses of Penicillium expansum provide new insights into secondary metabolism and pathogenicity.</title>
        <authorList>
            <person name="Ballester A.R."/>
            <person name="Marcet-Houben M."/>
            <person name="Levin E."/>
            <person name="Sela N."/>
            <person name="Selma-Lazaro C."/>
            <person name="Carmona L."/>
            <person name="Wisniewski M."/>
            <person name="Droby S."/>
            <person name="Gonzalez-Candelas L."/>
            <person name="Gabaldon T."/>
        </authorList>
    </citation>
    <scope>NUCLEOTIDE SEQUENCE [LARGE SCALE GENOMIC DNA]</scope>
    <source>
        <strain evidence="4 5">PHI-1</strain>
    </source>
</reference>
<feature type="chain" id="PRO_5001990226" description="Mid2 domain-containing protein" evidence="3">
    <location>
        <begin position="21"/>
        <end position="263"/>
    </location>
</feature>
<feature type="signal peptide" evidence="3">
    <location>
        <begin position="1"/>
        <end position="20"/>
    </location>
</feature>
<evidence type="ECO:0000313" key="5">
    <source>
        <dbReference type="Proteomes" id="UP000030104"/>
    </source>
</evidence>